<dbReference type="EMBL" id="JABELX010000024">
    <property type="protein sequence ID" value="NNH75596.1"/>
    <property type="molecule type" value="Genomic_DNA"/>
</dbReference>
<dbReference type="PANTHER" id="PTHR43321:SF3">
    <property type="entry name" value="GLUTAMATE DECARBOXYLASE"/>
    <property type="match status" value="1"/>
</dbReference>
<keyword evidence="5 8" id="KW-0456">Lyase</keyword>
<dbReference type="InterPro" id="IPR015424">
    <property type="entry name" value="PyrdxlP-dep_Trfase"/>
</dbReference>
<feature type="modified residue" description="N6-(pyridoxal phosphate)lysine" evidence="7">
    <location>
        <position position="262"/>
    </location>
</feature>
<evidence type="ECO:0000256" key="4">
    <source>
        <dbReference type="ARBA" id="ARBA00022898"/>
    </source>
</evidence>
<name>A0A849CCI0_9NOCA</name>
<gene>
    <name evidence="11" type="ORF">HLB23_38075</name>
</gene>
<dbReference type="EC" id="4.1.1.15" evidence="3 9"/>
<dbReference type="Gene3D" id="3.40.640.10">
    <property type="entry name" value="Type I PLP-dependent aspartate aminotransferase-like (Major domain)"/>
    <property type="match status" value="1"/>
</dbReference>
<dbReference type="RefSeq" id="WP_084521164.1">
    <property type="nucleotide sequence ID" value="NZ_JABELX010000024.1"/>
</dbReference>
<proteinExistence type="inferred from homology"/>
<evidence type="ECO:0000256" key="8">
    <source>
        <dbReference type="RuleBase" id="RU000382"/>
    </source>
</evidence>
<sequence>MANSSQSDDIFAMPGLSRTAPKGGFPASEMFPQVAYEIVHDELMLDGVSRMNLATFCTTWLDDQARRLMNESLDKNIVDKDEYPQTAEIERRCVRMVADLWHSPDASRTLGTSTTGSSEAAMLGGLAAKFRWRKRGGTGIPNFVCGPVQVCWEKFARYFDVEIRQIPLRGDRLTMHPDDIATHVDENTIMVVPTFGQTFTGLFEDVAGISEALDDIQAKTGLDIPMHVDAASGGFLAPFCAPDLVWDFRLPRVKSINASGHKTGLAPLGAGWAIWREAADLPEEVIFNVDYLGGNMATFNLNFSRPGSQTITQYYDFIRLGRTGYTRVQEQIYHVAQHLAAGLTATGYFEMIHDGNPQRGITAVSWKLTDSDPGFNLYDLSDRLRTRGWLIAAYPLPADREDEPIMRAVLRHGFSIDIIDLLLADMERSIEQLRKNPRSKPLTREEAGGFTHSAKAAVPTAKATAPKAKSNSAGAKSNSAGAKPNSAGTKS</sequence>
<organism evidence="11 12">
    <name type="scientific">Nocardia uniformis</name>
    <dbReference type="NCBI Taxonomy" id="53432"/>
    <lineage>
        <taxon>Bacteria</taxon>
        <taxon>Bacillati</taxon>
        <taxon>Actinomycetota</taxon>
        <taxon>Actinomycetes</taxon>
        <taxon>Mycobacteriales</taxon>
        <taxon>Nocardiaceae</taxon>
        <taxon>Nocardia</taxon>
    </lineage>
</organism>
<dbReference type="GO" id="GO:0030170">
    <property type="term" value="F:pyridoxal phosphate binding"/>
    <property type="evidence" value="ECO:0007669"/>
    <property type="project" value="InterPro"/>
</dbReference>
<accession>A0A849CCI0</accession>
<dbReference type="Gene3D" id="4.10.280.50">
    <property type="match status" value="1"/>
</dbReference>
<evidence type="ECO:0000256" key="1">
    <source>
        <dbReference type="ARBA" id="ARBA00001933"/>
    </source>
</evidence>
<protein>
    <recommendedName>
        <fullName evidence="3 9">Glutamate decarboxylase</fullName>
        <ecNumber evidence="3 9">4.1.1.15</ecNumber>
    </recommendedName>
</protein>
<dbReference type="FunFam" id="3.40.640.10:FF:000017">
    <property type="entry name" value="Glutamate decarboxylase"/>
    <property type="match status" value="1"/>
</dbReference>
<comment type="caution">
    <text evidence="11">The sequence shown here is derived from an EMBL/GenBank/DDBJ whole genome shotgun (WGS) entry which is preliminary data.</text>
</comment>
<dbReference type="GO" id="GO:0004058">
    <property type="term" value="F:aromatic-L-amino-acid decarboxylase activity"/>
    <property type="evidence" value="ECO:0007669"/>
    <property type="project" value="UniProtKB-ARBA"/>
</dbReference>
<dbReference type="GO" id="GO:0006538">
    <property type="term" value="P:L-glutamate catabolic process"/>
    <property type="evidence" value="ECO:0007669"/>
    <property type="project" value="TreeGrafter"/>
</dbReference>
<evidence type="ECO:0000256" key="5">
    <source>
        <dbReference type="ARBA" id="ARBA00023239"/>
    </source>
</evidence>
<comment type="catalytic activity">
    <reaction evidence="6 9">
        <text>L-glutamate + H(+) = 4-aminobutanoate + CO2</text>
        <dbReference type="Rhea" id="RHEA:17785"/>
        <dbReference type="ChEBI" id="CHEBI:15378"/>
        <dbReference type="ChEBI" id="CHEBI:16526"/>
        <dbReference type="ChEBI" id="CHEBI:29985"/>
        <dbReference type="ChEBI" id="CHEBI:59888"/>
        <dbReference type="EC" id="4.1.1.15"/>
    </reaction>
</comment>
<evidence type="ECO:0000313" key="12">
    <source>
        <dbReference type="Proteomes" id="UP000586827"/>
    </source>
</evidence>
<dbReference type="Pfam" id="PF00282">
    <property type="entry name" value="Pyridoxal_deC"/>
    <property type="match status" value="1"/>
</dbReference>
<keyword evidence="12" id="KW-1185">Reference proteome</keyword>
<dbReference type="Gene3D" id="3.90.1150.160">
    <property type="match status" value="1"/>
</dbReference>
<dbReference type="PANTHER" id="PTHR43321">
    <property type="entry name" value="GLUTAMATE DECARBOXYLASE"/>
    <property type="match status" value="1"/>
</dbReference>
<reference evidence="11 12" key="1">
    <citation type="submission" date="2020-05" db="EMBL/GenBank/DDBJ databases">
        <title>MicrobeNet Type strains.</title>
        <authorList>
            <person name="Nicholson A.C."/>
        </authorList>
    </citation>
    <scope>NUCLEOTIDE SEQUENCE [LARGE SCALE GENOMIC DNA]</scope>
    <source>
        <strain evidence="11 12">JCM 3224</strain>
    </source>
</reference>
<comment type="cofactor">
    <cofactor evidence="1 7 8">
        <name>pyridoxal 5'-phosphate</name>
        <dbReference type="ChEBI" id="CHEBI:597326"/>
    </cofactor>
</comment>
<keyword evidence="9" id="KW-0210">Decarboxylase</keyword>
<dbReference type="InterPro" id="IPR010107">
    <property type="entry name" value="Glutamate_decarboxylase"/>
</dbReference>
<feature type="region of interest" description="Disordered" evidence="10">
    <location>
        <begin position="434"/>
        <end position="491"/>
    </location>
</feature>
<evidence type="ECO:0000256" key="7">
    <source>
        <dbReference type="PIRSR" id="PIRSR602129-50"/>
    </source>
</evidence>
<evidence type="ECO:0000256" key="2">
    <source>
        <dbReference type="ARBA" id="ARBA00009533"/>
    </source>
</evidence>
<evidence type="ECO:0000313" key="11">
    <source>
        <dbReference type="EMBL" id="NNH75596.1"/>
    </source>
</evidence>
<dbReference type="NCBIfam" id="TIGR01788">
    <property type="entry name" value="Glu-decarb-GAD"/>
    <property type="match status" value="1"/>
</dbReference>
<evidence type="ECO:0000256" key="10">
    <source>
        <dbReference type="SAM" id="MobiDB-lite"/>
    </source>
</evidence>
<dbReference type="InterPro" id="IPR002129">
    <property type="entry name" value="PyrdxlP-dep_de-COase"/>
</dbReference>
<feature type="compositionally biased region" description="Low complexity" evidence="10">
    <location>
        <begin position="454"/>
        <end position="484"/>
    </location>
</feature>
<evidence type="ECO:0000256" key="6">
    <source>
        <dbReference type="ARBA" id="ARBA00048868"/>
    </source>
</evidence>
<comment type="similarity">
    <text evidence="2 8">Belongs to the group II decarboxylase family.</text>
</comment>
<evidence type="ECO:0000256" key="9">
    <source>
        <dbReference type="RuleBase" id="RU361171"/>
    </source>
</evidence>
<evidence type="ECO:0000256" key="3">
    <source>
        <dbReference type="ARBA" id="ARBA00012421"/>
    </source>
</evidence>
<dbReference type="GO" id="GO:0005829">
    <property type="term" value="C:cytosol"/>
    <property type="evidence" value="ECO:0007669"/>
    <property type="project" value="TreeGrafter"/>
</dbReference>
<dbReference type="SUPFAM" id="SSF53383">
    <property type="entry name" value="PLP-dependent transferases"/>
    <property type="match status" value="1"/>
</dbReference>
<dbReference type="GO" id="GO:0004351">
    <property type="term" value="F:glutamate decarboxylase activity"/>
    <property type="evidence" value="ECO:0007669"/>
    <property type="project" value="UniProtKB-EC"/>
</dbReference>
<dbReference type="InterPro" id="IPR015421">
    <property type="entry name" value="PyrdxlP-dep_Trfase_major"/>
</dbReference>
<dbReference type="Proteomes" id="UP000586827">
    <property type="component" value="Unassembled WGS sequence"/>
</dbReference>
<keyword evidence="4 7" id="KW-0663">Pyridoxal phosphate</keyword>
<dbReference type="AlphaFoldDB" id="A0A849CCI0"/>